<dbReference type="Pfam" id="PF13391">
    <property type="entry name" value="HNH_2"/>
    <property type="match status" value="1"/>
</dbReference>
<keyword evidence="3" id="KW-1185">Reference proteome</keyword>
<keyword evidence="2" id="KW-0378">Hydrolase</keyword>
<accession>A0ABR8R799</accession>
<reference evidence="2 3" key="1">
    <citation type="submission" date="2020-08" db="EMBL/GenBank/DDBJ databases">
        <title>A Genomic Blueprint of the Chicken Gut Microbiome.</title>
        <authorList>
            <person name="Gilroy R."/>
            <person name="Ravi A."/>
            <person name="Getino M."/>
            <person name="Pursley I."/>
            <person name="Horton D.L."/>
            <person name="Alikhan N.-F."/>
            <person name="Baker D."/>
            <person name="Gharbi K."/>
            <person name="Hall N."/>
            <person name="Watson M."/>
            <person name="Adriaenssens E.M."/>
            <person name="Foster-Nyarko E."/>
            <person name="Jarju S."/>
            <person name="Secka A."/>
            <person name="Antonio M."/>
            <person name="Oren A."/>
            <person name="Chaudhuri R."/>
            <person name="La Ragione R.M."/>
            <person name="Hildebrand F."/>
            <person name="Pallen M.J."/>
        </authorList>
    </citation>
    <scope>NUCLEOTIDE SEQUENCE [LARGE SCALE GENOMIC DNA]</scope>
    <source>
        <strain evidence="2 3">Sa2BUA9</strain>
    </source>
</reference>
<dbReference type="InterPro" id="IPR003615">
    <property type="entry name" value="HNH_nuc"/>
</dbReference>
<feature type="domain" description="HNH nuclease" evidence="1">
    <location>
        <begin position="203"/>
        <end position="255"/>
    </location>
</feature>
<dbReference type="GO" id="GO:0004519">
    <property type="term" value="F:endonuclease activity"/>
    <property type="evidence" value="ECO:0007669"/>
    <property type="project" value="UniProtKB-KW"/>
</dbReference>
<proteinExistence type="predicted"/>
<protein>
    <submittedName>
        <fullName evidence="2">HNH endonuclease</fullName>
    </submittedName>
</protein>
<evidence type="ECO:0000259" key="1">
    <source>
        <dbReference type="Pfam" id="PF13391"/>
    </source>
</evidence>
<dbReference type="RefSeq" id="WP_144535596.1">
    <property type="nucleotide sequence ID" value="NZ_JACSQO010000002.1"/>
</dbReference>
<evidence type="ECO:0000313" key="3">
    <source>
        <dbReference type="Proteomes" id="UP000640786"/>
    </source>
</evidence>
<keyword evidence="2" id="KW-0540">Nuclease</keyword>
<dbReference type="EMBL" id="JACSQO010000002">
    <property type="protein sequence ID" value="MBD7943674.1"/>
    <property type="molecule type" value="Genomic_DNA"/>
</dbReference>
<organism evidence="2 3">
    <name type="scientific">Psychrobacillus faecigallinarum</name>
    <dbReference type="NCBI Taxonomy" id="2762235"/>
    <lineage>
        <taxon>Bacteria</taxon>
        <taxon>Bacillati</taxon>
        <taxon>Bacillota</taxon>
        <taxon>Bacilli</taxon>
        <taxon>Bacillales</taxon>
        <taxon>Bacillaceae</taxon>
        <taxon>Psychrobacillus</taxon>
    </lineage>
</organism>
<dbReference type="Proteomes" id="UP000640786">
    <property type="component" value="Unassembled WGS sequence"/>
</dbReference>
<keyword evidence="2" id="KW-0255">Endonuclease</keyword>
<gene>
    <name evidence="2" type="ORF">H9650_06040</name>
</gene>
<comment type="caution">
    <text evidence="2">The sequence shown here is derived from an EMBL/GenBank/DDBJ whole genome shotgun (WGS) entry which is preliminary data.</text>
</comment>
<name>A0ABR8R799_9BACI</name>
<sequence>MNFYIVMQGQTYIEEKENNIIWSKQVDKSGMHPHFWERMKEVKAGDCIFHYVKGDIVAVSIAKKDCYEAENPYDALYKKVGNKVETSYEELNTPLNIKDNFQEIELFLPIKYSAFQENGDGNQGYLYPCNEQLAIKLLELIADNNVNLEKQEQLEFAISSILLKEPNRLLQIIAVMESEAKVKIRKGLQKFKQTLSPIWDNQCAICNIDSPELLHPCPSKPWKDSTEEERLDPYNGILLCYNHEALYEKGYIAFDGQGKIHISARIEERDYDKYRIHSKMRINRKEENKKYFKWHKKNVLK</sequence>
<evidence type="ECO:0000313" key="2">
    <source>
        <dbReference type="EMBL" id="MBD7943674.1"/>
    </source>
</evidence>